<dbReference type="GO" id="GO:0004499">
    <property type="term" value="F:N,N-dimethylaniline monooxygenase activity"/>
    <property type="evidence" value="ECO:0007669"/>
    <property type="project" value="InterPro"/>
</dbReference>
<dbReference type="InterPro" id="IPR020946">
    <property type="entry name" value="Flavin_mOase-like"/>
</dbReference>
<keyword evidence="4 7" id="KW-0274">FAD</keyword>
<evidence type="ECO:0000256" key="1">
    <source>
        <dbReference type="ARBA" id="ARBA00001974"/>
    </source>
</evidence>
<evidence type="ECO:0000256" key="5">
    <source>
        <dbReference type="ARBA" id="ARBA00022857"/>
    </source>
</evidence>
<dbReference type="GO" id="GO:0050660">
    <property type="term" value="F:flavin adenine dinucleotide binding"/>
    <property type="evidence" value="ECO:0007669"/>
    <property type="project" value="InterPro"/>
</dbReference>
<dbReference type="FunFam" id="3.50.50.60:FF:000023">
    <property type="entry name" value="Dimethylaniline monooxygenase [N-oxide-forming]"/>
    <property type="match status" value="1"/>
</dbReference>
<dbReference type="GO" id="GO:0050661">
    <property type="term" value="F:NADP binding"/>
    <property type="evidence" value="ECO:0007669"/>
    <property type="project" value="InterPro"/>
</dbReference>
<dbReference type="SUPFAM" id="SSF51905">
    <property type="entry name" value="FAD/NAD(P)-binding domain"/>
    <property type="match status" value="1"/>
</dbReference>
<dbReference type="EC" id="1.-.-.-" evidence="7"/>
<dbReference type="InterPro" id="IPR036188">
    <property type="entry name" value="FAD/NAD-bd_sf"/>
</dbReference>
<evidence type="ECO:0000256" key="6">
    <source>
        <dbReference type="ARBA" id="ARBA00023002"/>
    </source>
</evidence>
<proteinExistence type="inferred from homology"/>
<keyword evidence="6 7" id="KW-0560">Oxidoreductase</keyword>
<dbReference type="InterPro" id="IPR050346">
    <property type="entry name" value="FMO-like"/>
</dbReference>
<evidence type="ECO:0000256" key="7">
    <source>
        <dbReference type="RuleBase" id="RU361177"/>
    </source>
</evidence>
<dbReference type="AlphaFoldDB" id="A0A915CL48"/>
<dbReference type="InterPro" id="IPR000960">
    <property type="entry name" value="Flavin_mOase"/>
</dbReference>
<dbReference type="PANTHER" id="PTHR23023">
    <property type="entry name" value="DIMETHYLANILINE MONOOXYGENASE"/>
    <property type="match status" value="1"/>
</dbReference>
<dbReference type="Pfam" id="PF00743">
    <property type="entry name" value="FMO-like"/>
    <property type="match status" value="2"/>
</dbReference>
<evidence type="ECO:0000313" key="9">
    <source>
        <dbReference type="WBParaSite" id="jg10117"/>
    </source>
</evidence>
<evidence type="ECO:0000256" key="2">
    <source>
        <dbReference type="ARBA" id="ARBA00009183"/>
    </source>
</evidence>
<evidence type="ECO:0000313" key="8">
    <source>
        <dbReference type="Proteomes" id="UP000887574"/>
    </source>
</evidence>
<protein>
    <recommendedName>
        <fullName evidence="7">Flavin-containing monooxygenase</fullName>
        <ecNumber evidence="7">1.-.-.-</ecNumber>
    </recommendedName>
</protein>
<dbReference type="PIRSF" id="PIRSF000332">
    <property type="entry name" value="FMO"/>
    <property type="match status" value="1"/>
</dbReference>
<dbReference type="WBParaSite" id="jg10117">
    <property type="protein sequence ID" value="jg10117"/>
    <property type="gene ID" value="jg10117"/>
</dbReference>
<accession>A0A915CL48</accession>
<name>A0A915CL48_9BILA</name>
<keyword evidence="7" id="KW-0503">Monooxygenase</keyword>
<evidence type="ECO:0000256" key="4">
    <source>
        <dbReference type="ARBA" id="ARBA00022827"/>
    </source>
</evidence>
<comment type="cofactor">
    <cofactor evidence="1 7">
        <name>FAD</name>
        <dbReference type="ChEBI" id="CHEBI:57692"/>
    </cofactor>
</comment>
<organism evidence="8 9">
    <name type="scientific">Ditylenchus dipsaci</name>
    <dbReference type="NCBI Taxonomy" id="166011"/>
    <lineage>
        <taxon>Eukaryota</taxon>
        <taxon>Metazoa</taxon>
        <taxon>Ecdysozoa</taxon>
        <taxon>Nematoda</taxon>
        <taxon>Chromadorea</taxon>
        <taxon>Rhabditida</taxon>
        <taxon>Tylenchina</taxon>
        <taxon>Tylenchomorpha</taxon>
        <taxon>Sphaerularioidea</taxon>
        <taxon>Anguinidae</taxon>
        <taxon>Anguininae</taxon>
        <taxon>Ditylenchus</taxon>
    </lineage>
</organism>
<sequence length="344" mass="38498">MEINENSLVVGAGASGLPAIKTALEYGFEVVCMEKSEDIGGLWRYKPHPKPDEGTVMRSTVINTSKEMTAYSDFHLQQKLPTTCIIETCWTTYRTKEFSTTGQWNVTYEDLSTGELGKEVFDGVMMCQGHHSIPHWPAPFAGNHCSRANCLTWVWGIGNSGGDIAVELSKLGVKQSVGQREPSDLVFLNRYAFGIKSLSPLWLQNTIVERKLNQRFDHGRFGIKPEHRFLQAHVTVNDELPNRIISGTVVVKANILKFNQKDVIFEDGSKAENNSLTIIGLIQPTGSIMPISEMQCRVFCAQLAGEVILPEPKFMLTDALASILKNKKRFVDRRRHTLQARLST</sequence>
<keyword evidence="3 7" id="KW-0285">Flavoprotein</keyword>
<dbReference type="PRINTS" id="PR00370">
    <property type="entry name" value="FMOXYGENASE"/>
</dbReference>
<dbReference type="Proteomes" id="UP000887574">
    <property type="component" value="Unplaced"/>
</dbReference>
<comment type="similarity">
    <text evidence="2 7">Belongs to the FMO family.</text>
</comment>
<dbReference type="Gene3D" id="3.50.50.60">
    <property type="entry name" value="FAD/NAD(P)-binding domain"/>
    <property type="match status" value="2"/>
</dbReference>
<evidence type="ECO:0000256" key="3">
    <source>
        <dbReference type="ARBA" id="ARBA00022630"/>
    </source>
</evidence>
<reference evidence="9" key="1">
    <citation type="submission" date="2022-11" db="UniProtKB">
        <authorList>
            <consortium name="WormBaseParasite"/>
        </authorList>
    </citation>
    <scope>IDENTIFICATION</scope>
</reference>
<keyword evidence="5" id="KW-0521">NADP</keyword>
<keyword evidence="8" id="KW-1185">Reference proteome</keyword>